<evidence type="ECO:0000313" key="7">
    <source>
        <dbReference type="Proteomes" id="UP000318453"/>
    </source>
</evidence>
<keyword evidence="7" id="KW-1185">Reference proteome</keyword>
<keyword evidence="3" id="KW-0169">Cobalamin biosynthesis</keyword>
<evidence type="ECO:0000256" key="2">
    <source>
        <dbReference type="ARBA" id="ARBA00009774"/>
    </source>
</evidence>
<evidence type="ECO:0000256" key="4">
    <source>
        <dbReference type="ARBA" id="ARBA00023235"/>
    </source>
</evidence>
<comment type="pathway">
    <text evidence="1">Cofactor biosynthesis; adenosylcobalamin biosynthesis.</text>
</comment>
<evidence type="ECO:0000256" key="3">
    <source>
        <dbReference type="ARBA" id="ARBA00022573"/>
    </source>
</evidence>
<keyword evidence="4 6" id="KW-0413">Isomerase</keyword>
<gene>
    <name evidence="6" type="ORF">FRE64_04200</name>
</gene>
<feature type="domain" description="Cobalamin biosynthesis precorrin-8X methylmutase CobH/CbiC" evidence="5">
    <location>
        <begin position="6"/>
        <end position="186"/>
    </location>
</feature>
<dbReference type="EMBL" id="CP042326">
    <property type="protein sequence ID" value="QDZ39202.1"/>
    <property type="molecule type" value="Genomic_DNA"/>
</dbReference>
<protein>
    <submittedName>
        <fullName evidence="6">Precorrin-8X methylmutase</fullName>
        <ecNumber evidence="6">5.4.99.61</ecNumber>
    </submittedName>
</protein>
<dbReference type="Gene3D" id="3.40.50.10230">
    <property type="entry name" value="Cobalamin biosynthesis CobH/CbiC, precorrin-8X methylmutase"/>
    <property type="match status" value="1"/>
</dbReference>
<comment type="similarity">
    <text evidence="2">Belongs to the CobH/CbiC family.</text>
</comment>
<dbReference type="OrthoDB" id="9780708at2"/>
<dbReference type="Pfam" id="PF02570">
    <property type="entry name" value="CbiC"/>
    <property type="match status" value="1"/>
</dbReference>
<evidence type="ECO:0000259" key="5">
    <source>
        <dbReference type="Pfam" id="PF02570"/>
    </source>
</evidence>
<sequence length="215" mass="24181">MEGTKVEAKSLQAIDLEVEKHHFSPSEYEIIRRVIYETGDFNYLSQIYFSDRVLSAGAAALAARTPIIVDSPMVEAGIADEIENSFTNPIYCCFEDHPRYHFLKLAKCHPEGIFIIGREATTFSQLFHLIEQQEIQPALLIITFPKLVAIEGMKKKLHSLTIPNIHMKKRKGNVGVAVGIVRGLIDLAWEVYSQSEVADSIQHSSLDSKDYSDSK</sequence>
<dbReference type="SUPFAM" id="SSF63965">
    <property type="entry name" value="Precorrin-8X methylmutase CbiC/CobH"/>
    <property type="match status" value="1"/>
</dbReference>
<dbReference type="RefSeq" id="WP_146294808.1">
    <property type="nucleotide sequence ID" value="NZ_CP042326.1"/>
</dbReference>
<dbReference type="InterPro" id="IPR003722">
    <property type="entry name" value="Cbl_synth_CobH/CbiC"/>
</dbReference>
<reference evidence="6" key="1">
    <citation type="submission" date="2019-08" db="EMBL/GenBank/DDBJ databases">
        <title>Carotenoids and Carotenoid Binding Proteins in the Halophilic Cyanobacterium Euhalothece sp. ZM00.</title>
        <authorList>
            <person name="Cho S.M."/>
            <person name="Song J.Y."/>
            <person name="Park Y.-I."/>
        </authorList>
    </citation>
    <scope>NUCLEOTIDE SEQUENCE [LARGE SCALE GENOMIC DNA]</scope>
    <source>
        <strain evidence="6">Z-M001</strain>
    </source>
</reference>
<dbReference type="Proteomes" id="UP000318453">
    <property type="component" value="Chromosome"/>
</dbReference>
<accession>A0A5B8NIY8</accession>
<organism evidence="6 7">
    <name type="scientific">Euhalothece natronophila Z-M001</name>
    <dbReference type="NCBI Taxonomy" id="522448"/>
    <lineage>
        <taxon>Bacteria</taxon>
        <taxon>Bacillati</taxon>
        <taxon>Cyanobacteriota</taxon>
        <taxon>Cyanophyceae</taxon>
        <taxon>Oscillatoriophycideae</taxon>
        <taxon>Chroococcales</taxon>
        <taxon>Halothecacae</taxon>
        <taxon>Halothece cluster</taxon>
        <taxon>Euhalothece</taxon>
    </lineage>
</organism>
<evidence type="ECO:0000256" key="1">
    <source>
        <dbReference type="ARBA" id="ARBA00004953"/>
    </source>
</evidence>
<dbReference type="PANTHER" id="PTHR43588">
    <property type="entry name" value="COBALT-PRECORRIN-8 METHYLMUTASE"/>
    <property type="match status" value="1"/>
</dbReference>
<dbReference type="UniPathway" id="UPA00148"/>
<dbReference type="GO" id="GO:0016993">
    <property type="term" value="F:precorrin-8X methylmutase activity"/>
    <property type="evidence" value="ECO:0007669"/>
    <property type="project" value="UniProtKB-EC"/>
</dbReference>
<dbReference type="GO" id="GO:0009236">
    <property type="term" value="P:cobalamin biosynthetic process"/>
    <property type="evidence" value="ECO:0007669"/>
    <property type="project" value="UniProtKB-UniPathway"/>
</dbReference>
<evidence type="ECO:0000313" key="6">
    <source>
        <dbReference type="EMBL" id="QDZ39202.1"/>
    </source>
</evidence>
<dbReference type="InterPro" id="IPR036588">
    <property type="entry name" value="CobH/CbiC_sf"/>
</dbReference>
<dbReference type="EC" id="5.4.99.61" evidence="6"/>
<name>A0A5B8NIY8_9CHRO</name>
<proteinExistence type="inferred from homology"/>
<dbReference type="AlphaFoldDB" id="A0A5B8NIY8"/>
<dbReference type="PANTHER" id="PTHR43588:SF1">
    <property type="entry name" value="COBALT-PRECORRIN-8 METHYLMUTASE"/>
    <property type="match status" value="1"/>
</dbReference>
<dbReference type="KEGG" id="enn:FRE64_04200"/>